<evidence type="ECO:0000313" key="5">
    <source>
        <dbReference type="Proteomes" id="UP000036367"/>
    </source>
</evidence>
<feature type="domain" description="Spermatogenesis-associated protein 20-like TRX" evidence="3">
    <location>
        <begin position="39"/>
        <end position="113"/>
    </location>
</feature>
<proteinExistence type="predicted"/>
<feature type="region of interest" description="Disordered" evidence="2">
    <location>
        <begin position="173"/>
        <end position="220"/>
    </location>
</feature>
<comment type="caution">
    <text evidence="4">The sequence shown here is derived from an EMBL/GenBank/DDBJ whole genome shotgun (WGS) entry which is preliminary data.</text>
</comment>
<dbReference type="InterPro" id="IPR036249">
    <property type="entry name" value="Thioredoxin-like_sf"/>
</dbReference>
<dbReference type="STRING" id="595434.RISK_003909"/>
<dbReference type="PATRIC" id="fig|595434.4.peg.3707"/>
<dbReference type="PANTHER" id="PTHR15337">
    <property type="entry name" value="ANTERIOR GRADIENT PROTEIN-RELATED"/>
    <property type="match status" value="1"/>
</dbReference>
<sequence>MRLSSKPPRICSSTATSRWTRVLPAMGLLGLTTIFSGMAQAEIAWRKDLTTAQAEAQQSGKALLLHFTSDNCVWCDRLEAGAFQSPQVGSAVEQQFVPVKIHAGKSPELAKMFGVTKFPTDVMITPTGKHLGSSVSPQDPTRYVAMLGQASSKMPAAPVSPAANAPQTMLASNAQPSATAPAQAKTAVASIPPRTQQNPHVASGSELPSPNSQFASGATAQLAGARTDGMSLGMPAQTMTKTETKTPAFGTEQPKLAMEGFCSVTVINEDEWIEGNPKFGVVHLGKLYLFASEAKMKTFLADPVPYTPVLNEIDVVRFFEERVIVPGKRQFGMKDPVHQRMFFFADEAAMDHFWNEYERYTDAAIEVMDHAVRDANPGLN</sequence>
<dbReference type="Proteomes" id="UP000036367">
    <property type="component" value="Unassembled WGS sequence"/>
</dbReference>
<accession>A0A0J1BBD2</accession>
<organism evidence="4 5">
    <name type="scientific">Rhodopirellula islandica</name>
    <dbReference type="NCBI Taxonomy" id="595434"/>
    <lineage>
        <taxon>Bacteria</taxon>
        <taxon>Pseudomonadati</taxon>
        <taxon>Planctomycetota</taxon>
        <taxon>Planctomycetia</taxon>
        <taxon>Pirellulales</taxon>
        <taxon>Pirellulaceae</taxon>
        <taxon>Rhodopirellula</taxon>
    </lineage>
</organism>
<dbReference type="RefSeq" id="WP_047815283.1">
    <property type="nucleotide sequence ID" value="NZ_LECT01000030.1"/>
</dbReference>
<keyword evidence="1" id="KW-0732">Signal</keyword>
<dbReference type="Pfam" id="PF03190">
    <property type="entry name" value="Thioredox_DsbH"/>
    <property type="match status" value="1"/>
</dbReference>
<dbReference type="InterPro" id="IPR051099">
    <property type="entry name" value="AGR/TXD"/>
</dbReference>
<protein>
    <submittedName>
        <fullName evidence="4">Protein folding and stabilization</fullName>
    </submittedName>
</protein>
<dbReference type="PANTHER" id="PTHR15337:SF11">
    <property type="entry name" value="THIOREDOXIN DOMAIN-CONTAINING PROTEIN"/>
    <property type="match status" value="1"/>
</dbReference>
<evidence type="ECO:0000259" key="3">
    <source>
        <dbReference type="Pfam" id="PF03190"/>
    </source>
</evidence>
<feature type="compositionally biased region" description="Polar residues" evidence="2">
    <location>
        <begin position="193"/>
        <end position="219"/>
    </location>
</feature>
<name>A0A0J1BBD2_RHOIS</name>
<gene>
    <name evidence="4" type="ORF">RISK_003909</name>
</gene>
<evidence type="ECO:0000256" key="2">
    <source>
        <dbReference type="SAM" id="MobiDB-lite"/>
    </source>
</evidence>
<dbReference type="AlphaFoldDB" id="A0A0J1BBD2"/>
<reference evidence="4" key="1">
    <citation type="submission" date="2015-05" db="EMBL/GenBank/DDBJ databases">
        <title>Permanent draft genome of Rhodopirellula islandicus K833.</title>
        <authorList>
            <person name="Kizina J."/>
            <person name="Richter M."/>
            <person name="Glockner F.O."/>
            <person name="Harder J."/>
        </authorList>
    </citation>
    <scope>NUCLEOTIDE SEQUENCE [LARGE SCALE GENOMIC DNA]</scope>
    <source>
        <strain evidence="4">K833</strain>
    </source>
</reference>
<feature type="compositionally biased region" description="Low complexity" evidence="2">
    <location>
        <begin position="173"/>
        <end position="189"/>
    </location>
</feature>
<dbReference type="SUPFAM" id="SSF52833">
    <property type="entry name" value="Thioredoxin-like"/>
    <property type="match status" value="1"/>
</dbReference>
<dbReference type="InterPro" id="IPR004879">
    <property type="entry name" value="Ssp411-like_TRX"/>
</dbReference>
<evidence type="ECO:0000313" key="4">
    <source>
        <dbReference type="EMBL" id="KLU03940.1"/>
    </source>
</evidence>
<dbReference type="Gene3D" id="3.40.30.10">
    <property type="entry name" value="Glutaredoxin"/>
    <property type="match status" value="1"/>
</dbReference>
<dbReference type="EMBL" id="LECT01000030">
    <property type="protein sequence ID" value="KLU03940.1"/>
    <property type="molecule type" value="Genomic_DNA"/>
</dbReference>
<keyword evidence="5" id="KW-1185">Reference proteome</keyword>
<dbReference type="OrthoDB" id="244344at2"/>
<evidence type="ECO:0000256" key="1">
    <source>
        <dbReference type="ARBA" id="ARBA00022729"/>
    </source>
</evidence>